<dbReference type="PANTHER" id="PTHR28634">
    <property type="entry name" value="ZINC FINGER B-BOX DOMAIN-CONTAINING PROTEIN 1"/>
    <property type="match status" value="1"/>
</dbReference>
<gene>
    <name evidence="2" type="ORF">LOD99_15373</name>
</gene>
<sequence length="437" mass="48908">MASHTRGANPRNVRTEKSVRERLESETVLMEERLITLRKQLENDRRNREIKNKEKGNHSSGSFWANGQMGFVTTHAQQLIKDMKNTQHKKNRKFKMLTENSLVETNNVPHPPPPCDRAKGGAIVSSPETSHSITLGNGNLETFLCERNSPIKHSLLDGCYDETESAESFKTVLEEWRNAGIETKTAIGTVTINTEVPVNRKILEIPDFKTSSTLTYFDRLMLKKYKSGSNTSKLELKSEIHENTESLNPSISQYNIFYNSENLHLEPEPTPNQGLKITEILDEDELDELGPKGVKNNHTQSDNNFKIVTQTNLSGFFLLGTKVVGEEISTNQYPDYVDNGTLILGGKTAWNQGESINSHKVVNFSSDSDSSSDCPLVDFDECFDNNSSGDDDILTLERLSNELKNVSDCGTNSGIESGTGLWAELMCHRPPTSNDFN</sequence>
<dbReference type="Proteomes" id="UP001165289">
    <property type="component" value="Unassembled WGS sequence"/>
</dbReference>
<proteinExistence type="predicted"/>
<reference evidence="2 3" key="1">
    <citation type="journal article" date="2023" name="BMC Biol.">
        <title>The compact genome of the sponge Oopsacas minuta (Hexactinellida) is lacking key metazoan core genes.</title>
        <authorList>
            <person name="Santini S."/>
            <person name="Schenkelaars Q."/>
            <person name="Jourda C."/>
            <person name="Duchesne M."/>
            <person name="Belahbib H."/>
            <person name="Rocher C."/>
            <person name="Selva M."/>
            <person name="Riesgo A."/>
            <person name="Vervoort M."/>
            <person name="Leys S.P."/>
            <person name="Kodjabachian L."/>
            <person name="Le Bivic A."/>
            <person name="Borchiellini C."/>
            <person name="Claverie J.M."/>
            <person name="Renard E."/>
        </authorList>
    </citation>
    <scope>NUCLEOTIDE SEQUENCE [LARGE SCALE GENOMIC DNA]</scope>
    <source>
        <strain evidence="2">SPO-2</strain>
    </source>
</reference>
<accession>A0AAV7KBL5</accession>
<comment type="caution">
    <text evidence="2">The sequence shown here is derived from an EMBL/GenBank/DDBJ whole genome shotgun (WGS) entry which is preliminary data.</text>
</comment>
<dbReference type="InterPro" id="IPR037688">
    <property type="entry name" value="ZBBX"/>
</dbReference>
<dbReference type="EMBL" id="JAKMXF010000088">
    <property type="protein sequence ID" value="KAI6658573.1"/>
    <property type="molecule type" value="Genomic_DNA"/>
</dbReference>
<protein>
    <submittedName>
        <fullName evidence="2">Zinc finger B-box domain-containing protein 1</fullName>
    </submittedName>
</protein>
<evidence type="ECO:0000256" key="1">
    <source>
        <dbReference type="SAM" id="MobiDB-lite"/>
    </source>
</evidence>
<keyword evidence="3" id="KW-1185">Reference proteome</keyword>
<name>A0AAV7KBL5_9METZ</name>
<organism evidence="2 3">
    <name type="scientific">Oopsacas minuta</name>
    <dbReference type="NCBI Taxonomy" id="111878"/>
    <lineage>
        <taxon>Eukaryota</taxon>
        <taxon>Metazoa</taxon>
        <taxon>Porifera</taxon>
        <taxon>Hexactinellida</taxon>
        <taxon>Hexasterophora</taxon>
        <taxon>Lyssacinosida</taxon>
        <taxon>Leucopsacidae</taxon>
        <taxon>Oopsacas</taxon>
    </lineage>
</organism>
<feature type="region of interest" description="Disordered" evidence="1">
    <location>
        <begin position="1"/>
        <end position="22"/>
    </location>
</feature>
<dbReference type="PANTHER" id="PTHR28634:SF1">
    <property type="entry name" value="ZINC FINGER B-BOX DOMAIN-CONTAINING PROTEIN 1"/>
    <property type="match status" value="1"/>
</dbReference>
<feature type="compositionally biased region" description="Basic and acidic residues" evidence="1">
    <location>
        <begin position="13"/>
        <end position="22"/>
    </location>
</feature>
<evidence type="ECO:0000313" key="3">
    <source>
        <dbReference type="Proteomes" id="UP001165289"/>
    </source>
</evidence>
<evidence type="ECO:0000313" key="2">
    <source>
        <dbReference type="EMBL" id="KAI6658573.1"/>
    </source>
</evidence>
<dbReference type="AlphaFoldDB" id="A0AAV7KBL5"/>